<evidence type="ECO:0000256" key="3">
    <source>
        <dbReference type="ARBA" id="ARBA00022603"/>
    </source>
</evidence>
<dbReference type="GO" id="GO:0009007">
    <property type="term" value="F:site-specific DNA-methyltransferase (adenine-specific) activity"/>
    <property type="evidence" value="ECO:0007669"/>
    <property type="project" value="UniProtKB-EC"/>
</dbReference>
<sequence length="241" mass="28258">MSLFSKAVPFFFGKPKVPINWLNDKDPMISNFFRVIRDEPEQLKEMVRKHKPSIELWKTIKFSEPSSSVEAAFMFLFLNRTNYSGILSANPIGGLNQDSEYKIDCRWNSEEICRRIDLCSLKLQETTITSVDYKELITARGEDVLIILDPPYYKKGKQLYNVFMTPEEHEELANLLRHCNHKFLLTIDDCKEVRDLYSWAPFINQEEWYYSLTSKTNNIGKELFISNFDIRAEIGLFKGAR</sequence>
<dbReference type="GO" id="GO:0006298">
    <property type="term" value="P:mismatch repair"/>
    <property type="evidence" value="ECO:0007669"/>
    <property type="project" value="TreeGrafter"/>
</dbReference>
<evidence type="ECO:0000256" key="1">
    <source>
        <dbReference type="ARBA" id="ARBA00006594"/>
    </source>
</evidence>
<evidence type="ECO:0000256" key="4">
    <source>
        <dbReference type="ARBA" id="ARBA00022679"/>
    </source>
</evidence>
<dbReference type="GO" id="GO:0009307">
    <property type="term" value="P:DNA restriction-modification system"/>
    <property type="evidence" value="ECO:0007669"/>
    <property type="project" value="InterPro"/>
</dbReference>
<dbReference type="InterPro" id="IPR012327">
    <property type="entry name" value="MeTrfase_D12"/>
</dbReference>
<gene>
    <name evidence="7" type="ORF">B9L23_11155</name>
</gene>
<dbReference type="InterPro" id="IPR012263">
    <property type="entry name" value="M_m6A_EcoRV"/>
</dbReference>
<keyword evidence="5" id="KW-0949">S-adenosyl-L-methionine</keyword>
<organism evidence="7 8">
    <name type="scientific">Parageobacillus galactosidasius</name>
    <dbReference type="NCBI Taxonomy" id="883812"/>
    <lineage>
        <taxon>Bacteria</taxon>
        <taxon>Bacillati</taxon>
        <taxon>Bacillota</taxon>
        <taxon>Bacilli</taxon>
        <taxon>Bacillales</taxon>
        <taxon>Anoxybacillaceae</taxon>
        <taxon>Parageobacillus</taxon>
    </lineage>
</organism>
<dbReference type="EC" id="2.1.1.72" evidence="2"/>
<keyword evidence="8" id="KW-1185">Reference proteome</keyword>
<dbReference type="InterPro" id="IPR029063">
    <property type="entry name" value="SAM-dependent_MTases_sf"/>
</dbReference>
<dbReference type="AlphaFoldDB" id="A0A226QGU7"/>
<keyword evidence="3" id="KW-0489">Methyltransferase</keyword>
<dbReference type="Gene3D" id="3.40.50.150">
    <property type="entry name" value="Vaccinia Virus protein VP39"/>
    <property type="match status" value="1"/>
</dbReference>
<evidence type="ECO:0000256" key="2">
    <source>
        <dbReference type="ARBA" id="ARBA00011900"/>
    </source>
</evidence>
<dbReference type="GO" id="GO:0043565">
    <property type="term" value="F:sequence-specific DNA binding"/>
    <property type="evidence" value="ECO:0007669"/>
    <property type="project" value="TreeGrafter"/>
</dbReference>
<evidence type="ECO:0000256" key="5">
    <source>
        <dbReference type="ARBA" id="ARBA00022691"/>
    </source>
</evidence>
<evidence type="ECO:0000256" key="6">
    <source>
        <dbReference type="ARBA" id="ARBA00047942"/>
    </source>
</evidence>
<comment type="caution">
    <text evidence="7">The sequence shown here is derived from an EMBL/GenBank/DDBJ whole genome shotgun (WGS) entry which is preliminary data.</text>
</comment>
<protein>
    <recommendedName>
        <fullName evidence="2">site-specific DNA-methyltransferase (adenine-specific)</fullName>
        <ecNumber evidence="2">2.1.1.72</ecNumber>
    </recommendedName>
</protein>
<dbReference type="GO" id="GO:0032259">
    <property type="term" value="P:methylation"/>
    <property type="evidence" value="ECO:0007669"/>
    <property type="project" value="UniProtKB-KW"/>
</dbReference>
<name>A0A226QGU7_9BACL</name>
<evidence type="ECO:0000313" key="8">
    <source>
        <dbReference type="Proteomes" id="UP000198394"/>
    </source>
</evidence>
<accession>A0A226QGU7</accession>
<reference evidence="7 8" key="1">
    <citation type="submission" date="2017-04" db="EMBL/GenBank/DDBJ databases">
        <title>The genome sequence of Parageobacillus galactosidasius DSM 18751.</title>
        <authorList>
            <person name="Ramaloko W.T."/>
            <person name="Koen N."/>
            <person name="Polliack S."/>
            <person name="Aliyu H."/>
            <person name="Lebre P."/>
            <person name="Mohr T."/>
            <person name="Oswald F."/>
            <person name="Zwick M."/>
            <person name="Neumann A."/>
            <person name="Syldatk C."/>
            <person name="Cowan D."/>
            <person name="De Maayer P."/>
        </authorList>
    </citation>
    <scope>NUCLEOTIDE SEQUENCE [LARGE SCALE GENOMIC DNA]</scope>
    <source>
        <strain evidence="7 8">DSM 18751</strain>
    </source>
</reference>
<dbReference type="GO" id="GO:1904047">
    <property type="term" value="F:S-adenosyl-L-methionine binding"/>
    <property type="evidence" value="ECO:0007669"/>
    <property type="project" value="TreeGrafter"/>
</dbReference>
<comment type="catalytic activity">
    <reaction evidence="6">
        <text>a 2'-deoxyadenosine in DNA + S-adenosyl-L-methionine = an N(6)-methyl-2'-deoxyadenosine in DNA + S-adenosyl-L-homocysteine + H(+)</text>
        <dbReference type="Rhea" id="RHEA:15197"/>
        <dbReference type="Rhea" id="RHEA-COMP:12418"/>
        <dbReference type="Rhea" id="RHEA-COMP:12419"/>
        <dbReference type="ChEBI" id="CHEBI:15378"/>
        <dbReference type="ChEBI" id="CHEBI:57856"/>
        <dbReference type="ChEBI" id="CHEBI:59789"/>
        <dbReference type="ChEBI" id="CHEBI:90615"/>
        <dbReference type="ChEBI" id="CHEBI:90616"/>
        <dbReference type="EC" id="2.1.1.72"/>
    </reaction>
</comment>
<keyword evidence="4" id="KW-0808">Transferase</keyword>
<dbReference type="Pfam" id="PF02086">
    <property type="entry name" value="MethyltransfD12"/>
    <property type="match status" value="1"/>
</dbReference>
<dbReference type="PANTHER" id="PTHR30481">
    <property type="entry name" value="DNA ADENINE METHYLASE"/>
    <property type="match status" value="1"/>
</dbReference>
<dbReference type="PIRSF" id="PIRSF000398">
    <property type="entry name" value="M_m6A_EcoRV"/>
    <property type="match status" value="1"/>
</dbReference>
<proteinExistence type="inferred from homology"/>
<dbReference type="InterPro" id="IPR023095">
    <property type="entry name" value="Ade_MeTrfase_dom_2"/>
</dbReference>
<dbReference type="RefSeq" id="WP_089097670.1">
    <property type="nucleotide sequence ID" value="NZ_NDYL01000002.1"/>
</dbReference>
<dbReference type="Gene3D" id="1.10.1020.10">
    <property type="entry name" value="Adenine-specific Methyltransferase, Domain 2"/>
    <property type="match status" value="1"/>
</dbReference>
<dbReference type="SUPFAM" id="SSF53335">
    <property type="entry name" value="S-adenosyl-L-methionine-dependent methyltransferases"/>
    <property type="match status" value="1"/>
</dbReference>
<dbReference type="PANTHER" id="PTHR30481:SF2">
    <property type="entry name" value="SITE-SPECIFIC DNA-METHYLTRANSFERASE (ADENINE-SPECIFIC)"/>
    <property type="match status" value="1"/>
</dbReference>
<comment type="similarity">
    <text evidence="1">Belongs to the N(4)/N(6)-methyltransferase family.</text>
</comment>
<dbReference type="Proteomes" id="UP000198394">
    <property type="component" value="Unassembled WGS sequence"/>
</dbReference>
<evidence type="ECO:0000313" key="7">
    <source>
        <dbReference type="EMBL" id="OXB91853.1"/>
    </source>
</evidence>
<dbReference type="EMBL" id="NDYL01000002">
    <property type="protein sequence ID" value="OXB91853.1"/>
    <property type="molecule type" value="Genomic_DNA"/>
</dbReference>